<feature type="compositionally biased region" description="Basic residues" evidence="1">
    <location>
        <begin position="52"/>
        <end position="64"/>
    </location>
</feature>
<feature type="region of interest" description="Disordered" evidence="1">
    <location>
        <begin position="34"/>
        <end position="64"/>
    </location>
</feature>
<dbReference type="Proteomes" id="UP000198867">
    <property type="component" value="Unassembled WGS sequence"/>
</dbReference>
<dbReference type="AlphaFoldDB" id="A0A1I5CV52"/>
<keyword evidence="3" id="KW-1185">Reference proteome</keyword>
<evidence type="ECO:0000313" key="3">
    <source>
        <dbReference type="Proteomes" id="UP000198867"/>
    </source>
</evidence>
<protein>
    <submittedName>
        <fullName evidence="2">Uncharacterized protein</fullName>
    </submittedName>
</protein>
<sequence>MKTEGSLRRKIAPHMGGLAIREIQAGTVLRAYKAIPKETPSTDTEPVLERSRWRRPSQARRLSQ</sequence>
<gene>
    <name evidence="2" type="ORF">SAMN05216219_2596</name>
</gene>
<accession>A0A1I5CV52</accession>
<proteinExistence type="predicted"/>
<name>A0A1I5CV52_9MICO</name>
<evidence type="ECO:0000256" key="1">
    <source>
        <dbReference type="SAM" id="MobiDB-lite"/>
    </source>
</evidence>
<dbReference type="EMBL" id="FOVM01000007">
    <property type="protein sequence ID" value="SFN90829.1"/>
    <property type="molecule type" value="Genomic_DNA"/>
</dbReference>
<evidence type="ECO:0000313" key="2">
    <source>
        <dbReference type="EMBL" id="SFN90829.1"/>
    </source>
</evidence>
<reference evidence="3" key="1">
    <citation type="submission" date="2016-10" db="EMBL/GenBank/DDBJ databases">
        <authorList>
            <person name="Varghese N."/>
            <person name="Submissions S."/>
        </authorList>
    </citation>
    <scope>NUCLEOTIDE SEQUENCE [LARGE SCALE GENOMIC DNA]</scope>
    <source>
        <strain evidence="3">CGMCC 1.11101</strain>
    </source>
</reference>
<organism evidence="2 3">
    <name type="scientific">Mycetocola miduiensis</name>
    <dbReference type="NCBI Taxonomy" id="995034"/>
    <lineage>
        <taxon>Bacteria</taxon>
        <taxon>Bacillati</taxon>
        <taxon>Actinomycetota</taxon>
        <taxon>Actinomycetes</taxon>
        <taxon>Micrococcales</taxon>
        <taxon>Microbacteriaceae</taxon>
        <taxon>Mycetocola</taxon>
    </lineage>
</organism>